<dbReference type="AlphaFoldDB" id="A0AAV9QMQ7"/>
<gene>
    <name evidence="1" type="ORF">CRENBAI_008044</name>
</gene>
<evidence type="ECO:0000313" key="2">
    <source>
        <dbReference type="Proteomes" id="UP001311232"/>
    </source>
</evidence>
<dbReference type="EMBL" id="JAHHUM010003048">
    <property type="protein sequence ID" value="KAK5598573.1"/>
    <property type="molecule type" value="Genomic_DNA"/>
</dbReference>
<comment type="caution">
    <text evidence="1">The sequence shown here is derived from an EMBL/GenBank/DDBJ whole genome shotgun (WGS) entry which is preliminary data.</text>
</comment>
<dbReference type="Proteomes" id="UP001311232">
    <property type="component" value="Unassembled WGS sequence"/>
</dbReference>
<protein>
    <submittedName>
        <fullName evidence="1">Uncharacterized protein</fullName>
    </submittedName>
</protein>
<organism evidence="1 2">
    <name type="scientific">Crenichthys baileyi</name>
    <name type="common">White River springfish</name>
    <dbReference type="NCBI Taxonomy" id="28760"/>
    <lineage>
        <taxon>Eukaryota</taxon>
        <taxon>Metazoa</taxon>
        <taxon>Chordata</taxon>
        <taxon>Craniata</taxon>
        <taxon>Vertebrata</taxon>
        <taxon>Euteleostomi</taxon>
        <taxon>Actinopterygii</taxon>
        <taxon>Neopterygii</taxon>
        <taxon>Teleostei</taxon>
        <taxon>Neoteleostei</taxon>
        <taxon>Acanthomorphata</taxon>
        <taxon>Ovalentaria</taxon>
        <taxon>Atherinomorphae</taxon>
        <taxon>Cyprinodontiformes</taxon>
        <taxon>Goodeidae</taxon>
        <taxon>Crenichthys</taxon>
    </lineage>
</organism>
<accession>A0AAV9QMQ7</accession>
<reference evidence="1 2" key="1">
    <citation type="submission" date="2021-06" db="EMBL/GenBank/DDBJ databases">
        <authorList>
            <person name="Palmer J.M."/>
        </authorList>
    </citation>
    <scope>NUCLEOTIDE SEQUENCE [LARGE SCALE GENOMIC DNA]</scope>
    <source>
        <strain evidence="1 2">MEX-2019</strain>
        <tissue evidence="1">Muscle</tissue>
    </source>
</reference>
<keyword evidence="2" id="KW-1185">Reference proteome</keyword>
<proteinExistence type="predicted"/>
<name>A0AAV9QMQ7_9TELE</name>
<sequence>MCLPPRQLGAAIVFHGRWVPKAGAYSDRSKGPVSGYKEIRDPNSAGEDRFWGRFVRRDERRSQGCRDWWLFGRREGPAITGQQRDSKLEYPERTLHTQGEHANSMQKDLSQVLNQGPSFCRCLACGSLLHSGSWESWGVFPPPPQPLLHSSTPSPVHAQGELLCKTECHWR</sequence>
<evidence type="ECO:0000313" key="1">
    <source>
        <dbReference type="EMBL" id="KAK5598573.1"/>
    </source>
</evidence>